<comment type="cofactor">
    <cofactor evidence="1 19">
        <name>Mg(2+)</name>
        <dbReference type="ChEBI" id="CHEBI:18420"/>
    </cofactor>
</comment>
<keyword evidence="12 19" id="KW-1133">Transmembrane helix</keyword>
<comment type="similarity">
    <text evidence="4 19">Belongs to the CobS family.</text>
</comment>
<feature type="transmembrane region" description="Helical" evidence="19">
    <location>
        <begin position="38"/>
        <end position="71"/>
    </location>
</feature>
<evidence type="ECO:0000256" key="1">
    <source>
        <dbReference type="ARBA" id="ARBA00001946"/>
    </source>
</evidence>
<dbReference type="GO" id="GO:0051073">
    <property type="term" value="F:adenosylcobinamide-GDP ribazoletransferase activity"/>
    <property type="evidence" value="ECO:0007669"/>
    <property type="project" value="UniProtKB-UniRule"/>
</dbReference>
<evidence type="ECO:0000256" key="16">
    <source>
        <dbReference type="ARBA" id="ARBA00032853"/>
    </source>
</evidence>
<name>A0A897MTV5_9EURY</name>
<dbReference type="NCBIfam" id="TIGR00317">
    <property type="entry name" value="cobS"/>
    <property type="match status" value="1"/>
</dbReference>
<evidence type="ECO:0000256" key="18">
    <source>
        <dbReference type="ARBA" id="ARBA00049504"/>
    </source>
</evidence>
<evidence type="ECO:0000256" key="11">
    <source>
        <dbReference type="ARBA" id="ARBA00022842"/>
    </source>
</evidence>
<evidence type="ECO:0000256" key="12">
    <source>
        <dbReference type="ARBA" id="ARBA00022989"/>
    </source>
</evidence>
<dbReference type="GO" id="GO:0008818">
    <property type="term" value="F:cobalamin 5'-phosphate synthase activity"/>
    <property type="evidence" value="ECO:0007669"/>
    <property type="project" value="UniProtKB-UniRule"/>
</dbReference>
<comment type="pathway">
    <text evidence="3 19">Cofactor biosynthesis; adenosylcobalamin biosynthesis; adenosylcobalamin from cob(II)yrinate a,c-diamide: step 7/7.</text>
</comment>
<organism evidence="20 21">
    <name type="scientific">Natranaeroarchaeum sulfidigenes</name>
    <dbReference type="NCBI Taxonomy" id="2784880"/>
    <lineage>
        <taxon>Archaea</taxon>
        <taxon>Methanobacteriati</taxon>
        <taxon>Methanobacteriota</taxon>
        <taxon>Stenosarchaea group</taxon>
        <taxon>Halobacteria</taxon>
        <taxon>Halobacteriales</taxon>
        <taxon>Natronoarchaeaceae</taxon>
        <taxon>Natranaeroarchaeum</taxon>
    </lineage>
</organism>
<protein>
    <recommendedName>
        <fullName evidence="6 19">Adenosylcobinamide-GDP ribazoletransferase</fullName>
        <ecNumber evidence="5 19">2.7.8.26</ecNumber>
    </recommendedName>
    <alternativeName>
        <fullName evidence="16 19">Cobalamin synthase</fullName>
    </alternativeName>
    <alternativeName>
        <fullName evidence="15 19">Cobalamin-5'-phosphate synthase</fullName>
    </alternativeName>
</protein>
<evidence type="ECO:0000256" key="10">
    <source>
        <dbReference type="ARBA" id="ARBA00022692"/>
    </source>
</evidence>
<evidence type="ECO:0000256" key="15">
    <source>
        <dbReference type="ARBA" id="ARBA00032605"/>
    </source>
</evidence>
<keyword evidence="21" id="KW-1185">Reference proteome</keyword>
<feature type="transmembrane region" description="Helical" evidence="19">
    <location>
        <begin position="197"/>
        <end position="216"/>
    </location>
</feature>
<comment type="function">
    <text evidence="14 19">Joins adenosylcobinamide-GDP and alpha-ribazole to generate adenosylcobalamin (Ado-cobalamin). Also synthesizes adenosylcobalamin 5'-phosphate from adenosylcobinamide-GDP and alpha-ribazole 5'-phosphate.</text>
</comment>
<keyword evidence="10 19" id="KW-0812">Transmembrane</keyword>
<dbReference type="HAMAP" id="MF_00719">
    <property type="entry name" value="CobS"/>
    <property type="match status" value="1"/>
</dbReference>
<evidence type="ECO:0000313" key="21">
    <source>
        <dbReference type="Proteomes" id="UP000663586"/>
    </source>
</evidence>
<evidence type="ECO:0000256" key="2">
    <source>
        <dbReference type="ARBA" id="ARBA00004651"/>
    </source>
</evidence>
<keyword evidence="9 19" id="KW-0808">Transferase</keyword>
<evidence type="ECO:0000256" key="14">
    <source>
        <dbReference type="ARBA" id="ARBA00025228"/>
    </source>
</evidence>
<evidence type="ECO:0000256" key="3">
    <source>
        <dbReference type="ARBA" id="ARBA00004663"/>
    </source>
</evidence>
<evidence type="ECO:0000256" key="19">
    <source>
        <dbReference type="HAMAP-Rule" id="MF_00719"/>
    </source>
</evidence>
<accession>A0A897MTV5</accession>
<dbReference type="GO" id="GO:0009236">
    <property type="term" value="P:cobalamin biosynthetic process"/>
    <property type="evidence" value="ECO:0007669"/>
    <property type="project" value="UniProtKB-UniRule"/>
</dbReference>
<evidence type="ECO:0000256" key="7">
    <source>
        <dbReference type="ARBA" id="ARBA00022475"/>
    </source>
</evidence>
<dbReference type="Pfam" id="PF02654">
    <property type="entry name" value="CobS"/>
    <property type="match status" value="1"/>
</dbReference>
<comment type="subcellular location">
    <subcellularLocation>
        <location evidence="2 19">Cell membrane</location>
        <topology evidence="2 19">Multi-pass membrane protein</topology>
    </subcellularLocation>
</comment>
<evidence type="ECO:0000256" key="9">
    <source>
        <dbReference type="ARBA" id="ARBA00022679"/>
    </source>
</evidence>
<evidence type="ECO:0000256" key="6">
    <source>
        <dbReference type="ARBA" id="ARBA00015850"/>
    </source>
</evidence>
<evidence type="ECO:0000256" key="4">
    <source>
        <dbReference type="ARBA" id="ARBA00010561"/>
    </source>
</evidence>
<keyword evidence="7 19" id="KW-1003">Cell membrane</keyword>
<comment type="catalytic activity">
    <reaction evidence="18 19">
        <text>alpha-ribazole 5'-phosphate + adenosylcob(III)inamide-GDP = adenosylcob(III)alamin 5'-phosphate + GMP + H(+)</text>
        <dbReference type="Rhea" id="RHEA:23560"/>
        <dbReference type="ChEBI" id="CHEBI:15378"/>
        <dbReference type="ChEBI" id="CHEBI:57918"/>
        <dbReference type="ChEBI" id="CHEBI:58115"/>
        <dbReference type="ChEBI" id="CHEBI:60487"/>
        <dbReference type="ChEBI" id="CHEBI:60493"/>
        <dbReference type="EC" id="2.7.8.26"/>
    </reaction>
</comment>
<dbReference type="AlphaFoldDB" id="A0A897MTV5"/>
<sequence length="275" mass="27449">MAALSFAALRGAVGFLTRVPIGHDNTGWEAFTRTPATFPAVGYLVGVLGALVFLVPATPTVTAFLYVLVLYAVTGINHADGVADLGDAAVVHGDAERRREVLKDGTLGVGGTFALVGLIVGLVLVAVPLAGVPIAVAASIVIAAEVGARLGTAALVCVGTAPHEGLGSQLTGVNGPRSLVAPVLIALPAVVLARPSYVATAAVVAAVAVAVALYRWSGPTLGGVNGDVLGATTELGRLAGLLVGVLAWTLWTGDATLVGTLPTGEVTEVIAWTLS</sequence>
<dbReference type="Proteomes" id="UP000663586">
    <property type="component" value="Chromosome"/>
</dbReference>
<gene>
    <name evidence="19 20" type="primary">cobS</name>
    <name evidence="20" type="ORF">AArcS_2271</name>
</gene>
<dbReference type="GO" id="GO:0005886">
    <property type="term" value="C:plasma membrane"/>
    <property type="evidence" value="ECO:0007669"/>
    <property type="project" value="UniProtKB-SubCell"/>
</dbReference>
<evidence type="ECO:0000256" key="17">
    <source>
        <dbReference type="ARBA" id="ARBA00048623"/>
    </source>
</evidence>
<feature type="transmembrane region" description="Helical" evidence="19">
    <location>
        <begin position="107"/>
        <end position="130"/>
    </location>
</feature>
<keyword evidence="8 19" id="KW-0169">Cobalamin biosynthesis</keyword>
<keyword evidence="11 19" id="KW-0460">Magnesium</keyword>
<dbReference type="UniPathway" id="UPA00148">
    <property type="reaction ID" value="UER00238"/>
</dbReference>
<evidence type="ECO:0000313" key="20">
    <source>
        <dbReference type="EMBL" id="QSG03468.1"/>
    </source>
</evidence>
<dbReference type="KEGG" id="hara:AArcS_2271"/>
<dbReference type="EMBL" id="CP064786">
    <property type="protein sequence ID" value="QSG03468.1"/>
    <property type="molecule type" value="Genomic_DNA"/>
</dbReference>
<keyword evidence="13 19" id="KW-0472">Membrane</keyword>
<evidence type="ECO:0000256" key="13">
    <source>
        <dbReference type="ARBA" id="ARBA00023136"/>
    </source>
</evidence>
<comment type="catalytic activity">
    <reaction evidence="17 19">
        <text>alpha-ribazole + adenosylcob(III)inamide-GDP = adenosylcob(III)alamin + GMP + H(+)</text>
        <dbReference type="Rhea" id="RHEA:16049"/>
        <dbReference type="ChEBI" id="CHEBI:10329"/>
        <dbReference type="ChEBI" id="CHEBI:15378"/>
        <dbReference type="ChEBI" id="CHEBI:18408"/>
        <dbReference type="ChEBI" id="CHEBI:58115"/>
        <dbReference type="ChEBI" id="CHEBI:60487"/>
        <dbReference type="EC" id="2.7.8.26"/>
    </reaction>
</comment>
<dbReference type="EC" id="2.7.8.26" evidence="5 19"/>
<evidence type="ECO:0000256" key="8">
    <source>
        <dbReference type="ARBA" id="ARBA00022573"/>
    </source>
</evidence>
<dbReference type="PANTHER" id="PTHR34148:SF1">
    <property type="entry name" value="ADENOSYLCOBINAMIDE-GDP RIBAZOLETRANSFERASE"/>
    <property type="match status" value="1"/>
</dbReference>
<reference evidence="20" key="1">
    <citation type="submission" date="2020-11" db="EMBL/GenBank/DDBJ databases">
        <title>Carbohydrate-dependent, anaerobic sulfur respiration: A novel catabolism in halophilic archaea.</title>
        <authorList>
            <person name="Sorokin D.Y."/>
            <person name="Messina E."/>
            <person name="Smedile F."/>
            <person name="La Cono V."/>
            <person name="Hallsworth J.E."/>
            <person name="Yakimov M.M."/>
        </authorList>
    </citation>
    <scope>NUCLEOTIDE SEQUENCE</scope>
    <source>
        <strain evidence="20">AArc-S</strain>
    </source>
</reference>
<evidence type="ECO:0000256" key="5">
    <source>
        <dbReference type="ARBA" id="ARBA00013200"/>
    </source>
</evidence>
<dbReference type="PANTHER" id="PTHR34148">
    <property type="entry name" value="ADENOSYLCOBINAMIDE-GDP RIBAZOLETRANSFERASE"/>
    <property type="match status" value="1"/>
</dbReference>
<dbReference type="InterPro" id="IPR003805">
    <property type="entry name" value="CobS"/>
</dbReference>
<proteinExistence type="inferred from homology"/>
<feature type="transmembrane region" description="Helical" evidence="19">
    <location>
        <begin position="228"/>
        <end position="251"/>
    </location>
</feature>